<proteinExistence type="predicted"/>
<evidence type="ECO:0000313" key="1">
    <source>
        <dbReference type="EMBL" id="KAK7506630.1"/>
    </source>
</evidence>
<keyword evidence="2" id="KW-1185">Reference proteome</keyword>
<name>A0ABD0M3Z1_9CAEN</name>
<gene>
    <name evidence="1" type="ORF">BaRGS_00002105</name>
</gene>
<evidence type="ECO:0000313" key="2">
    <source>
        <dbReference type="Proteomes" id="UP001519460"/>
    </source>
</evidence>
<protein>
    <submittedName>
        <fullName evidence="1">Uncharacterized protein</fullName>
    </submittedName>
</protein>
<reference evidence="1 2" key="1">
    <citation type="journal article" date="2023" name="Sci. Data">
        <title>Genome assembly of the Korean intertidal mud-creeper Batillaria attramentaria.</title>
        <authorList>
            <person name="Patra A.K."/>
            <person name="Ho P.T."/>
            <person name="Jun S."/>
            <person name="Lee S.J."/>
            <person name="Kim Y."/>
            <person name="Won Y.J."/>
        </authorList>
    </citation>
    <scope>NUCLEOTIDE SEQUENCE [LARGE SCALE GENOMIC DNA]</scope>
    <source>
        <strain evidence="1">Wonlab-2016</strain>
    </source>
</reference>
<dbReference type="AlphaFoldDB" id="A0ABD0M3Z1"/>
<sequence length="108" mass="12510">MVQHFDLFQADDSFMSSSLVTVTDQEEVSLVLALAAHSLADNYLPLRDEPWDPYQRVLREYQALTQPVYRPSRIKTLVKQERPARSHKSSLTSPKRFMLPFAIFDVAR</sequence>
<dbReference type="Proteomes" id="UP001519460">
    <property type="component" value="Unassembled WGS sequence"/>
</dbReference>
<comment type="caution">
    <text evidence="1">The sequence shown here is derived from an EMBL/GenBank/DDBJ whole genome shotgun (WGS) entry which is preliminary data.</text>
</comment>
<dbReference type="EMBL" id="JACVVK020000006">
    <property type="protein sequence ID" value="KAK7506630.1"/>
    <property type="molecule type" value="Genomic_DNA"/>
</dbReference>
<accession>A0ABD0M3Z1</accession>
<organism evidence="1 2">
    <name type="scientific">Batillaria attramentaria</name>
    <dbReference type="NCBI Taxonomy" id="370345"/>
    <lineage>
        <taxon>Eukaryota</taxon>
        <taxon>Metazoa</taxon>
        <taxon>Spiralia</taxon>
        <taxon>Lophotrochozoa</taxon>
        <taxon>Mollusca</taxon>
        <taxon>Gastropoda</taxon>
        <taxon>Caenogastropoda</taxon>
        <taxon>Sorbeoconcha</taxon>
        <taxon>Cerithioidea</taxon>
        <taxon>Batillariidae</taxon>
        <taxon>Batillaria</taxon>
    </lineage>
</organism>